<sequence length="97" mass="10813">MEQTTFVCSVSPCGIKGPAEAMWNIDRKATSGKLVIVCGPCAREARRHDIRAYRLSETIKLDAEREAKRLARSSFFQAFEKAKNKKAERSAANRGPV</sequence>
<dbReference type="Proteomes" id="UP000177152">
    <property type="component" value="Unassembled WGS sequence"/>
</dbReference>
<reference evidence="1 2" key="1">
    <citation type="journal article" date="2016" name="Nat. Commun.">
        <title>Thousands of microbial genomes shed light on interconnected biogeochemical processes in an aquifer system.</title>
        <authorList>
            <person name="Anantharaman K."/>
            <person name="Brown C.T."/>
            <person name="Hug L.A."/>
            <person name="Sharon I."/>
            <person name="Castelle C.J."/>
            <person name="Probst A.J."/>
            <person name="Thomas B.C."/>
            <person name="Singh A."/>
            <person name="Wilkins M.J."/>
            <person name="Karaoz U."/>
            <person name="Brodie E.L."/>
            <person name="Williams K.H."/>
            <person name="Hubbard S.S."/>
            <person name="Banfield J.F."/>
        </authorList>
    </citation>
    <scope>NUCLEOTIDE SEQUENCE [LARGE SCALE GENOMIC DNA]</scope>
</reference>
<proteinExistence type="predicted"/>
<comment type="caution">
    <text evidence="1">The sequence shown here is derived from an EMBL/GenBank/DDBJ whole genome shotgun (WGS) entry which is preliminary data.</text>
</comment>
<name>A0A1G2K917_9BACT</name>
<accession>A0A1G2K917</accession>
<evidence type="ECO:0000313" key="2">
    <source>
        <dbReference type="Proteomes" id="UP000177152"/>
    </source>
</evidence>
<dbReference type="AlphaFoldDB" id="A0A1G2K917"/>
<gene>
    <name evidence="1" type="ORF">A2633_02505</name>
</gene>
<protein>
    <submittedName>
        <fullName evidence="1">Uncharacterized protein</fullName>
    </submittedName>
</protein>
<evidence type="ECO:0000313" key="1">
    <source>
        <dbReference type="EMBL" id="OGZ95932.1"/>
    </source>
</evidence>
<dbReference type="EMBL" id="MHQC01000002">
    <property type="protein sequence ID" value="OGZ95932.1"/>
    <property type="molecule type" value="Genomic_DNA"/>
</dbReference>
<organism evidence="1 2">
    <name type="scientific">Candidatus Sungbacteria bacterium RIFCSPHIGHO2_01_FULL_47_32</name>
    <dbReference type="NCBI Taxonomy" id="1802264"/>
    <lineage>
        <taxon>Bacteria</taxon>
        <taxon>Candidatus Sungiibacteriota</taxon>
    </lineage>
</organism>